<dbReference type="RefSeq" id="XP_040719170.1">
    <property type="nucleotide sequence ID" value="XM_040859665.1"/>
</dbReference>
<dbReference type="AlphaFoldDB" id="A0A1Y2EBD1"/>
<gene>
    <name evidence="1" type="ORF">BCR38DRAFT_424579</name>
</gene>
<reference evidence="1 2" key="1">
    <citation type="submission" date="2016-07" db="EMBL/GenBank/DDBJ databases">
        <title>Pervasive Adenine N6-methylation of Active Genes in Fungi.</title>
        <authorList>
            <consortium name="DOE Joint Genome Institute"/>
            <person name="Mondo S.J."/>
            <person name="Dannebaum R.O."/>
            <person name="Kuo R.C."/>
            <person name="Labutti K."/>
            <person name="Haridas S."/>
            <person name="Kuo A."/>
            <person name="Salamov A."/>
            <person name="Ahrendt S.R."/>
            <person name="Lipzen A."/>
            <person name="Sullivan W."/>
            <person name="Andreopoulos W.B."/>
            <person name="Clum A."/>
            <person name="Lindquist E."/>
            <person name="Daum C."/>
            <person name="Ramamoorthy G.K."/>
            <person name="Gryganskyi A."/>
            <person name="Culley D."/>
            <person name="Magnuson J.K."/>
            <person name="James T.Y."/>
            <person name="O'Malley M.A."/>
            <person name="Stajich J.E."/>
            <person name="Spatafora J.W."/>
            <person name="Visel A."/>
            <person name="Grigoriev I.V."/>
        </authorList>
    </citation>
    <scope>NUCLEOTIDE SEQUENCE [LARGE SCALE GENOMIC DNA]</scope>
    <source>
        <strain evidence="1 2">CBS 129021</strain>
    </source>
</reference>
<keyword evidence="2" id="KW-1185">Reference proteome</keyword>
<comment type="caution">
    <text evidence="1">The sequence shown here is derived from an EMBL/GenBank/DDBJ whole genome shotgun (WGS) entry which is preliminary data.</text>
</comment>
<dbReference type="GeneID" id="63775877"/>
<dbReference type="InParanoid" id="A0A1Y2EBD1"/>
<accession>A0A1Y2EBD1</accession>
<proteinExistence type="predicted"/>
<dbReference type="Proteomes" id="UP000193689">
    <property type="component" value="Unassembled WGS sequence"/>
</dbReference>
<protein>
    <submittedName>
        <fullName evidence="1">Uncharacterized protein</fullName>
    </submittedName>
</protein>
<organism evidence="1 2">
    <name type="scientific">Pseudomassariella vexata</name>
    <dbReference type="NCBI Taxonomy" id="1141098"/>
    <lineage>
        <taxon>Eukaryota</taxon>
        <taxon>Fungi</taxon>
        <taxon>Dikarya</taxon>
        <taxon>Ascomycota</taxon>
        <taxon>Pezizomycotina</taxon>
        <taxon>Sordariomycetes</taxon>
        <taxon>Xylariomycetidae</taxon>
        <taxon>Amphisphaeriales</taxon>
        <taxon>Pseudomassariaceae</taxon>
        <taxon>Pseudomassariella</taxon>
    </lineage>
</organism>
<dbReference type="EMBL" id="MCFJ01000003">
    <property type="protein sequence ID" value="ORY68883.1"/>
    <property type="molecule type" value="Genomic_DNA"/>
</dbReference>
<evidence type="ECO:0000313" key="2">
    <source>
        <dbReference type="Proteomes" id="UP000193689"/>
    </source>
</evidence>
<evidence type="ECO:0000313" key="1">
    <source>
        <dbReference type="EMBL" id="ORY68883.1"/>
    </source>
</evidence>
<name>A0A1Y2EBD1_9PEZI</name>
<sequence>MTFLMSFNPILVSTWLSALCSLGFGRRILIGSYRSINTSTHSGSNKRNSTVIGSFDNGSKYYRRMKYKLPAVLIAAITL</sequence>